<dbReference type="GO" id="GO:0005829">
    <property type="term" value="C:cytosol"/>
    <property type="evidence" value="ECO:0007669"/>
    <property type="project" value="TreeGrafter"/>
</dbReference>
<proteinExistence type="inferred from homology"/>
<geneLocation type="mitochondrion" evidence="3"/>
<evidence type="ECO:0000313" key="5">
    <source>
        <dbReference type="Proteomes" id="UP000290189"/>
    </source>
</evidence>
<comment type="similarity">
    <text evidence="1">Belongs to the TIP41 family.</text>
</comment>
<dbReference type="InterPro" id="IPR007303">
    <property type="entry name" value="TIP41-like"/>
</dbReference>
<protein>
    <recommendedName>
        <fullName evidence="6">TIP41-like protein</fullName>
    </recommendedName>
</protein>
<dbReference type="AlphaFoldDB" id="A0A0G4IT37"/>
<reference evidence="2 4" key="1">
    <citation type="submission" date="2015-02" db="EMBL/GenBank/DDBJ databases">
        <authorList>
            <person name="Chooi Y.-H."/>
        </authorList>
    </citation>
    <scope>NUCLEOTIDE SEQUENCE [LARGE SCALE GENOMIC DNA]</scope>
    <source>
        <strain evidence="2">E3</strain>
    </source>
</reference>
<dbReference type="PANTHER" id="PTHR21021:SF16">
    <property type="entry name" value="TIP41-LIKE PROTEIN"/>
    <property type="match status" value="1"/>
</dbReference>
<dbReference type="PANTHER" id="PTHR21021">
    <property type="entry name" value="GAF/PUTATIVE CYTOSKELETAL PROTEIN"/>
    <property type="match status" value="1"/>
</dbReference>
<dbReference type="OMA" id="DMILFED"/>
<dbReference type="Pfam" id="PF04176">
    <property type="entry name" value="TIP41"/>
    <property type="match status" value="1"/>
</dbReference>
<dbReference type="Proteomes" id="UP000039324">
    <property type="component" value="Unassembled WGS sequence"/>
</dbReference>
<evidence type="ECO:0000313" key="2">
    <source>
        <dbReference type="EMBL" id="CEO98430.1"/>
    </source>
</evidence>
<dbReference type="Proteomes" id="UP000290189">
    <property type="component" value="Unassembled WGS sequence"/>
</dbReference>
<dbReference type="GO" id="GO:0031929">
    <property type="term" value="P:TOR signaling"/>
    <property type="evidence" value="ECO:0007669"/>
    <property type="project" value="TreeGrafter"/>
</dbReference>
<keyword evidence="3" id="KW-0496">Mitochondrion</keyword>
<reference evidence="3 5" key="2">
    <citation type="submission" date="2018-03" db="EMBL/GenBank/DDBJ databases">
        <authorList>
            <person name="Fogelqvist J."/>
        </authorList>
    </citation>
    <scope>NUCLEOTIDE SEQUENCE [LARGE SCALE GENOMIC DNA]</scope>
</reference>
<evidence type="ECO:0000313" key="3">
    <source>
        <dbReference type="EMBL" id="SPQ94513.1"/>
    </source>
</evidence>
<accession>A0A0G4IT37</accession>
<name>A0A0G4IT37_PLABS</name>
<evidence type="ECO:0008006" key="6">
    <source>
        <dbReference type="Google" id="ProtNLM"/>
    </source>
</evidence>
<dbReference type="InterPro" id="IPR051330">
    <property type="entry name" value="Phosphatase_reg/MetRdx"/>
</dbReference>
<organism evidence="2 4">
    <name type="scientific">Plasmodiophora brassicae</name>
    <name type="common">Clubroot disease agent</name>
    <dbReference type="NCBI Taxonomy" id="37360"/>
    <lineage>
        <taxon>Eukaryota</taxon>
        <taxon>Sar</taxon>
        <taxon>Rhizaria</taxon>
        <taxon>Endomyxa</taxon>
        <taxon>Phytomyxea</taxon>
        <taxon>Plasmodiophorida</taxon>
        <taxon>Plasmodiophoridae</taxon>
        <taxon>Plasmodiophora</taxon>
    </lineage>
</organism>
<keyword evidence="4" id="KW-1185">Reference proteome</keyword>
<sequence>MVVDGGATLADWRFSSRKSHIARADQMEAIAQATGVTSLPEMVYADNFLRIEHVPSGATIAFEAAPAIAACAKSTHDRVQVAVAEQWASASAARPEASCDWTFSSDYSGTTAPAWPWVDNPGFAIDTQMLTRPDPIQWYDDVVLFEDELHDHGVSVLSVRVRVMPQCFLVLMRHWLRIDGVMMRVQDTRVFHDIGKPVICREVKLSEATFHDLQSRGHAGHAAQYPNADAALPYLALKRRTMQTCCVPIVPINEP</sequence>
<dbReference type="OrthoDB" id="10253878at2759"/>
<evidence type="ECO:0000313" key="4">
    <source>
        <dbReference type="Proteomes" id="UP000039324"/>
    </source>
</evidence>
<dbReference type="EMBL" id="CDSF01000084">
    <property type="protein sequence ID" value="CEO98430.1"/>
    <property type="molecule type" value="Genomic_DNA"/>
</dbReference>
<evidence type="ECO:0000256" key="1">
    <source>
        <dbReference type="ARBA" id="ARBA00006658"/>
    </source>
</evidence>
<dbReference type="STRING" id="37360.A0A0G4IT37"/>
<gene>
    <name evidence="2" type="ORF">PBRA_006544</name>
    <name evidence="3" type="ORF">PLBR_LOCUS1728</name>
</gene>
<dbReference type="EMBL" id="OVEO01000002">
    <property type="protein sequence ID" value="SPQ94513.1"/>
    <property type="molecule type" value="Genomic_DNA"/>
</dbReference>